<protein>
    <submittedName>
        <fullName evidence="1">Uncharacterized protein</fullName>
    </submittedName>
</protein>
<proteinExistence type="predicted"/>
<evidence type="ECO:0000313" key="2">
    <source>
        <dbReference type="Proteomes" id="UP000006503"/>
    </source>
</evidence>
<dbReference type="HOGENOM" id="CLU_3315615_0_0_6"/>
<accession>I7CEP6</accession>
<gene>
    <name evidence="1" type="ordered locus">T1E_4535</name>
</gene>
<organism evidence="1 2">
    <name type="scientific">Pseudomonas putida (strain DOT-T1E)</name>
    <dbReference type="NCBI Taxonomy" id="1196325"/>
    <lineage>
        <taxon>Bacteria</taxon>
        <taxon>Pseudomonadati</taxon>
        <taxon>Pseudomonadota</taxon>
        <taxon>Gammaproteobacteria</taxon>
        <taxon>Pseudomonadales</taxon>
        <taxon>Pseudomonadaceae</taxon>
        <taxon>Pseudomonas</taxon>
    </lineage>
</organism>
<dbReference type="AlphaFoldDB" id="I7CEP6"/>
<dbReference type="PATRIC" id="fig|1196325.3.peg.4491"/>
<name>I7CEP6_PSEPT</name>
<evidence type="ECO:0000313" key="1">
    <source>
        <dbReference type="EMBL" id="AFO50364.1"/>
    </source>
</evidence>
<reference evidence="2" key="1">
    <citation type="journal article" date="2013" name="Microb. Biotechnol.">
        <title>Metabolic potential of the organic-solvent tolerant Pseudomonas putida DOT-T1E deduced from its annotated genome.</title>
        <authorList>
            <person name="Udaondo Z."/>
            <person name="Molina L."/>
            <person name="Daniels C."/>
            <person name="Gomez M.J."/>
            <person name="Molina-Henares M.A."/>
            <person name="Matilla M.A."/>
            <person name="Roca A."/>
            <person name="Fernandez M."/>
            <person name="Duque E."/>
            <person name="Segura A."/>
            <person name="Ramos J.L."/>
        </authorList>
    </citation>
    <scope>NUCLEOTIDE SEQUENCE [LARGE SCALE GENOMIC DNA]</scope>
    <source>
        <strain evidence="2">DOT-T1E</strain>
    </source>
</reference>
<dbReference type="EMBL" id="CP003734">
    <property type="protein sequence ID" value="AFO50364.1"/>
    <property type="molecule type" value="Genomic_DNA"/>
</dbReference>
<dbReference type="KEGG" id="ppx:T1E_4535"/>
<sequence>MGMPAKEATRWMAPALPVFAGKPAPTTGYPTAAPYTFTG</sequence>
<dbReference type="Proteomes" id="UP000006503">
    <property type="component" value="Chromosome"/>
</dbReference>